<comment type="caution">
    <text evidence="9">The sequence shown here is derived from an EMBL/GenBank/DDBJ whole genome shotgun (WGS) entry which is preliminary data.</text>
</comment>
<gene>
    <name evidence="9" type="primary">rsxG</name>
    <name evidence="6" type="synonym">rnfG</name>
    <name evidence="9" type="ORF">HJ583_007605</name>
</gene>
<dbReference type="PANTHER" id="PTHR36118">
    <property type="entry name" value="ION-TRANSLOCATING OXIDOREDUCTASE COMPLEX SUBUNIT G"/>
    <property type="match status" value="1"/>
</dbReference>
<evidence type="ECO:0000313" key="9">
    <source>
        <dbReference type="EMBL" id="NSL54885.1"/>
    </source>
</evidence>
<dbReference type="EMBL" id="JABCSC020000002">
    <property type="protein sequence ID" value="NSL54885.1"/>
    <property type="molecule type" value="Genomic_DNA"/>
</dbReference>
<keyword evidence="6 7" id="KW-0472">Membrane</keyword>
<dbReference type="SMART" id="SM00900">
    <property type="entry name" value="FMN_bind"/>
    <property type="match status" value="1"/>
</dbReference>
<dbReference type="InterPro" id="IPR007329">
    <property type="entry name" value="FMN-bd"/>
</dbReference>
<organism evidence="9 10">
    <name type="scientific">Uliginosibacterium aquaticum</name>
    <dbReference type="NCBI Taxonomy" id="2731212"/>
    <lineage>
        <taxon>Bacteria</taxon>
        <taxon>Pseudomonadati</taxon>
        <taxon>Pseudomonadota</taxon>
        <taxon>Betaproteobacteria</taxon>
        <taxon>Rhodocyclales</taxon>
        <taxon>Zoogloeaceae</taxon>
        <taxon>Uliginosibacterium</taxon>
    </lineage>
</organism>
<keyword evidence="2 6" id="KW-0597">Phosphoprotein</keyword>
<dbReference type="Proteomes" id="UP000778523">
    <property type="component" value="Unassembled WGS sequence"/>
</dbReference>
<keyword evidence="6 7" id="KW-1133">Transmembrane helix</keyword>
<comment type="subcellular location">
    <subcellularLocation>
        <location evidence="6">Cell inner membrane</location>
        <topology evidence="6">Single-pass membrane protein</topology>
    </subcellularLocation>
</comment>
<evidence type="ECO:0000259" key="8">
    <source>
        <dbReference type="SMART" id="SM00900"/>
    </source>
</evidence>
<keyword evidence="10" id="KW-1185">Reference proteome</keyword>
<keyword evidence="4 6" id="KW-0288">FMN</keyword>
<keyword evidence="5 6" id="KW-0249">Electron transport</keyword>
<feature type="domain" description="FMN-binding" evidence="8">
    <location>
        <begin position="102"/>
        <end position="194"/>
    </location>
</feature>
<dbReference type="InterPro" id="IPR010209">
    <property type="entry name" value="Ion_transpt_RnfG/RsxG"/>
</dbReference>
<dbReference type="NCBIfam" id="TIGR01947">
    <property type="entry name" value="rnfG"/>
    <property type="match status" value="1"/>
</dbReference>
<dbReference type="NCBIfam" id="NF002519">
    <property type="entry name" value="PRK01908.1"/>
    <property type="match status" value="1"/>
</dbReference>
<evidence type="ECO:0000256" key="1">
    <source>
        <dbReference type="ARBA" id="ARBA00022448"/>
    </source>
</evidence>
<dbReference type="HAMAP" id="MF_00479">
    <property type="entry name" value="RsxG_RnfG"/>
    <property type="match status" value="1"/>
</dbReference>
<protein>
    <recommendedName>
        <fullName evidence="6">Ion-translocating oxidoreductase complex subunit G</fullName>
        <ecNumber evidence="6">7.-.-.-</ecNumber>
    </recommendedName>
    <alternativeName>
        <fullName evidence="6">Rnf electron transport complex subunit G</fullName>
    </alternativeName>
</protein>
<keyword evidence="1 6" id="KW-0813">Transport</keyword>
<keyword evidence="6" id="KW-1003">Cell membrane</keyword>
<comment type="similarity">
    <text evidence="6">Belongs to the RnfG family.</text>
</comment>
<feature type="transmembrane region" description="Helical" evidence="7">
    <location>
        <begin position="12"/>
        <end position="33"/>
    </location>
</feature>
<name>A0ABX2ILA0_9RHOO</name>
<feature type="modified residue" description="FMN phosphoryl threonine" evidence="6">
    <location>
        <position position="177"/>
    </location>
</feature>
<keyword evidence="6" id="KW-1278">Translocase</keyword>
<evidence type="ECO:0000256" key="3">
    <source>
        <dbReference type="ARBA" id="ARBA00022630"/>
    </source>
</evidence>
<proteinExistence type="inferred from homology"/>
<comment type="function">
    <text evidence="6">Part of a membrane-bound complex that couples electron transfer with translocation of ions across the membrane.</text>
</comment>
<keyword evidence="3 6" id="KW-0285">Flavoprotein</keyword>
<keyword evidence="6 7" id="KW-0812">Transmembrane</keyword>
<dbReference type="Pfam" id="PF04205">
    <property type="entry name" value="FMN_bind"/>
    <property type="match status" value="1"/>
</dbReference>
<evidence type="ECO:0000256" key="7">
    <source>
        <dbReference type="SAM" id="Phobius"/>
    </source>
</evidence>
<keyword evidence="6" id="KW-0997">Cell inner membrane</keyword>
<evidence type="ECO:0000313" key="10">
    <source>
        <dbReference type="Proteomes" id="UP000778523"/>
    </source>
</evidence>
<dbReference type="EC" id="7.-.-.-" evidence="6"/>
<evidence type="ECO:0000256" key="5">
    <source>
        <dbReference type="ARBA" id="ARBA00022982"/>
    </source>
</evidence>
<comment type="subunit">
    <text evidence="6">The complex is composed of six subunits: RnfA, RnfB, RnfC, RnfD, RnfE and RnfG.</text>
</comment>
<dbReference type="PANTHER" id="PTHR36118:SF1">
    <property type="entry name" value="ION-TRANSLOCATING OXIDOREDUCTASE COMPLEX SUBUNIT G"/>
    <property type="match status" value="1"/>
</dbReference>
<comment type="cofactor">
    <cofactor evidence="6">
        <name>FMN</name>
        <dbReference type="ChEBI" id="CHEBI:58210"/>
    </cofactor>
</comment>
<sequence length="218" mass="23273">MSTHAERLNAVWYQGVSLGIIVVGITIALAAAYTSTREEVAAAVESDTRQTLEQVLPPGYADNNLLKDSLELTDAEGQAVTVYRARKSGTVRAVLFEQRGKGYSGVIKLIMAVDAEGVVQGVRVTTHTETPGLGDKIEAAKNDWIHSFEGKSLVAPGEKAWAVKKDGGVFDQFAGATITPRAVVATVKRGLEFFANHRAQLLDNPATSAGKAKEPSHE</sequence>
<reference evidence="9 10" key="1">
    <citation type="submission" date="2020-06" db="EMBL/GenBank/DDBJ databases">
        <title>Draft genome of Uliginosibacterium sp. IMCC34675.</title>
        <authorList>
            <person name="Song J."/>
        </authorList>
    </citation>
    <scope>NUCLEOTIDE SEQUENCE [LARGE SCALE GENOMIC DNA]</scope>
    <source>
        <strain evidence="9 10">IMCC34675</strain>
    </source>
</reference>
<evidence type="ECO:0000256" key="4">
    <source>
        <dbReference type="ARBA" id="ARBA00022643"/>
    </source>
</evidence>
<evidence type="ECO:0000256" key="2">
    <source>
        <dbReference type="ARBA" id="ARBA00022553"/>
    </source>
</evidence>
<accession>A0ABX2ILA0</accession>
<evidence type="ECO:0000256" key="6">
    <source>
        <dbReference type="HAMAP-Rule" id="MF_00479"/>
    </source>
</evidence>
<dbReference type="PIRSF" id="PIRSF006091">
    <property type="entry name" value="E_trnsport_RnfG"/>
    <property type="match status" value="1"/>
</dbReference>
<dbReference type="RefSeq" id="WP_170021389.1">
    <property type="nucleotide sequence ID" value="NZ_JABCSC020000002.1"/>
</dbReference>